<dbReference type="InterPro" id="IPR009057">
    <property type="entry name" value="Homeodomain-like_sf"/>
</dbReference>
<name>A0A0R1U6T3_9LACO</name>
<dbReference type="InterPro" id="IPR050624">
    <property type="entry name" value="HTH-type_Tx_Regulator"/>
</dbReference>
<dbReference type="Proteomes" id="UP000051922">
    <property type="component" value="Unassembled WGS sequence"/>
</dbReference>
<dbReference type="AlphaFoldDB" id="A0A0R1U6T3"/>
<evidence type="ECO:0000256" key="1">
    <source>
        <dbReference type="ARBA" id="ARBA00023125"/>
    </source>
</evidence>
<dbReference type="EMBL" id="AZFJ01000037">
    <property type="protein sequence ID" value="KRL86789.1"/>
    <property type="molecule type" value="Genomic_DNA"/>
</dbReference>
<gene>
    <name evidence="3" type="ORF">FC50_GL000434</name>
</gene>
<evidence type="ECO:0000313" key="4">
    <source>
        <dbReference type="Proteomes" id="UP000051922"/>
    </source>
</evidence>
<dbReference type="Gene3D" id="1.10.357.10">
    <property type="entry name" value="Tetracycline Repressor, domain 2"/>
    <property type="match status" value="1"/>
</dbReference>
<dbReference type="SUPFAM" id="SSF46689">
    <property type="entry name" value="Homeodomain-like"/>
    <property type="match status" value="1"/>
</dbReference>
<dbReference type="RefSeq" id="WP_054649784.1">
    <property type="nucleotide sequence ID" value="NZ_AZFJ01000037.1"/>
</dbReference>
<protein>
    <recommendedName>
        <fullName evidence="2">HTH tetR-type domain-containing protein</fullName>
    </recommendedName>
</protein>
<keyword evidence="4" id="KW-1185">Reference proteome</keyword>
<dbReference type="InterPro" id="IPR001647">
    <property type="entry name" value="HTH_TetR"/>
</dbReference>
<organism evidence="3 4">
    <name type="scientific">Lacticaseibacillus pantheris DSM 15945 = JCM 12539 = NBRC 106106</name>
    <dbReference type="NCBI Taxonomy" id="1423783"/>
    <lineage>
        <taxon>Bacteria</taxon>
        <taxon>Bacillati</taxon>
        <taxon>Bacillota</taxon>
        <taxon>Bacilli</taxon>
        <taxon>Lactobacillales</taxon>
        <taxon>Lactobacillaceae</taxon>
        <taxon>Lacticaseibacillus</taxon>
    </lineage>
</organism>
<dbReference type="GO" id="GO:0003677">
    <property type="term" value="F:DNA binding"/>
    <property type="evidence" value="ECO:0007669"/>
    <property type="project" value="UniProtKB-KW"/>
</dbReference>
<keyword evidence="1" id="KW-0238">DNA-binding</keyword>
<comment type="caution">
    <text evidence="3">The sequence shown here is derived from an EMBL/GenBank/DDBJ whole genome shotgun (WGS) entry which is preliminary data.</text>
</comment>
<dbReference type="OrthoDB" id="9810250at2"/>
<dbReference type="PATRIC" id="fig|1423783.4.peg.451"/>
<proteinExistence type="predicted"/>
<feature type="domain" description="HTH tetR-type" evidence="2">
    <location>
        <begin position="23"/>
        <end position="60"/>
    </location>
</feature>
<dbReference type="Pfam" id="PF00440">
    <property type="entry name" value="TetR_N"/>
    <property type="match status" value="1"/>
</dbReference>
<accession>A0A0R1U6T3</accession>
<evidence type="ECO:0000259" key="2">
    <source>
        <dbReference type="Pfam" id="PF00440"/>
    </source>
</evidence>
<evidence type="ECO:0000313" key="3">
    <source>
        <dbReference type="EMBL" id="KRL86789.1"/>
    </source>
</evidence>
<sequence length="204" mass="23001">MKNANDRRVIRTQHAIKQAFEEMVLADHDGHGITVSQLAAHAGINRKTFYLHYDSIVDLADSYVDDIAQDLIARLGAHTMEEYQNNWELFMHVFDEFFTSNREFYTYVMTSGEYSFLARRVQLELTQFLQAELVSQVHQEDGAATIIANFIVTNMMMMVRLHAAGTTGMDVTQIRDQLMKLTVGGLAGMGLVKDDSPSTSLATN</sequence>
<dbReference type="PANTHER" id="PTHR43479">
    <property type="entry name" value="ACREF/ENVCD OPERON REPRESSOR-RELATED"/>
    <property type="match status" value="1"/>
</dbReference>
<reference evidence="3 4" key="1">
    <citation type="journal article" date="2015" name="Genome Announc.">
        <title>Expanding the biotechnology potential of lactobacilli through comparative genomics of 213 strains and associated genera.</title>
        <authorList>
            <person name="Sun Z."/>
            <person name="Harris H.M."/>
            <person name="McCann A."/>
            <person name="Guo C."/>
            <person name="Argimon S."/>
            <person name="Zhang W."/>
            <person name="Yang X."/>
            <person name="Jeffery I.B."/>
            <person name="Cooney J.C."/>
            <person name="Kagawa T.F."/>
            <person name="Liu W."/>
            <person name="Song Y."/>
            <person name="Salvetti E."/>
            <person name="Wrobel A."/>
            <person name="Rasinkangas P."/>
            <person name="Parkhill J."/>
            <person name="Rea M.C."/>
            <person name="O'Sullivan O."/>
            <person name="Ritari J."/>
            <person name="Douillard F.P."/>
            <person name="Paul Ross R."/>
            <person name="Yang R."/>
            <person name="Briner A.E."/>
            <person name="Felis G.E."/>
            <person name="de Vos W.M."/>
            <person name="Barrangou R."/>
            <person name="Klaenhammer T.R."/>
            <person name="Caufield P.W."/>
            <person name="Cui Y."/>
            <person name="Zhang H."/>
            <person name="O'Toole P.W."/>
        </authorList>
    </citation>
    <scope>NUCLEOTIDE SEQUENCE [LARGE SCALE GENOMIC DNA]</scope>
    <source>
        <strain evidence="3 4">DSM 15945</strain>
    </source>
</reference>
<dbReference type="PANTHER" id="PTHR43479:SF7">
    <property type="entry name" value="TETR-FAMILY TRANSCRIPTIONAL REGULATOR"/>
    <property type="match status" value="1"/>
</dbReference>
<dbReference type="STRING" id="1423783.FC50_GL000434"/>